<reference evidence="5 6" key="1">
    <citation type="submission" date="2017-03" db="EMBL/GenBank/DDBJ databases">
        <title>Genome Survey of Euroglyphus maynei.</title>
        <authorList>
            <person name="Arlian L.G."/>
            <person name="Morgan M.S."/>
            <person name="Rider S.D."/>
        </authorList>
    </citation>
    <scope>NUCLEOTIDE SEQUENCE [LARGE SCALE GENOMIC DNA]</scope>
    <source>
        <strain evidence="5">Arlian Lab</strain>
        <tissue evidence="5">Whole body</tissue>
    </source>
</reference>
<organism evidence="5 6">
    <name type="scientific">Euroglyphus maynei</name>
    <name type="common">Mayne's house dust mite</name>
    <dbReference type="NCBI Taxonomy" id="6958"/>
    <lineage>
        <taxon>Eukaryota</taxon>
        <taxon>Metazoa</taxon>
        <taxon>Ecdysozoa</taxon>
        <taxon>Arthropoda</taxon>
        <taxon>Chelicerata</taxon>
        <taxon>Arachnida</taxon>
        <taxon>Acari</taxon>
        <taxon>Acariformes</taxon>
        <taxon>Sarcoptiformes</taxon>
        <taxon>Astigmata</taxon>
        <taxon>Psoroptidia</taxon>
        <taxon>Analgoidea</taxon>
        <taxon>Pyroglyphidae</taxon>
        <taxon>Pyroglyphinae</taxon>
        <taxon>Euroglyphus</taxon>
    </lineage>
</organism>
<keyword evidence="1 2" id="KW-1015">Disulfide bond</keyword>
<evidence type="ECO:0000256" key="1">
    <source>
        <dbReference type="ARBA" id="ARBA00023157"/>
    </source>
</evidence>
<dbReference type="SUPFAM" id="SSF57196">
    <property type="entry name" value="EGF/Laminin"/>
    <property type="match status" value="1"/>
</dbReference>
<accession>A0A1Y3AXW8</accession>
<dbReference type="Gene3D" id="2.60.120.200">
    <property type="match status" value="1"/>
</dbReference>
<name>A0A1Y3AXW8_EURMA</name>
<keyword evidence="2" id="KW-0245">EGF-like domain</keyword>
<dbReference type="PROSITE" id="PS50025">
    <property type="entry name" value="LAM_G_DOMAIN"/>
    <property type="match status" value="1"/>
</dbReference>
<evidence type="ECO:0000259" key="3">
    <source>
        <dbReference type="PROSITE" id="PS50025"/>
    </source>
</evidence>
<keyword evidence="6" id="KW-1185">Reference proteome</keyword>
<dbReference type="SUPFAM" id="SSF49899">
    <property type="entry name" value="Concanavalin A-like lectins/glucanases"/>
    <property type="match status" value="1"/>
</dbReference>
<dbReference type="EMBL" id="MUJZ01055972">
    <property type="protein sequence ID" value="OTF72473.1"/>
    <property type="molecule type" value="Genomic_DNA"/>
</dbReference>
<feature type="disulfide bond" evidence="2">
    <location>
        <begin position="98"/>
        <end position="107"/>
    </location>
</feature>
<dbReference type="CDD" id="cd00110">
    <property type="entry name" value="LamG"/>
    <property type="match status" value="1"/>
</dbReference>
<dbReference type="PROSITE" id="PS01186">
    <property type="entry name" value="EGF_2"/>
    <property type="match status" value="1"/>
</dbReference>
<feature type="domain" description="Laminin G" evidence="3">
    <location>
        <begin position="117"/>
        <end position="324"/>
    </location>
</feature>
<dbReference type="InterPro" id="IPR000742">
    <property type="entry name" value="EGF"/>
</dbReference>
<evidence type="ECO:0008006" key="7">
    <source>
        <dbReference type="Google" id="ProtNLM"/>
    </source>
</evidence>
<evidence type="ECO:0000259" key="4">
    <source>
        <dbReference type="PROSITE" id="PS50026"/>
    </source>
</evidence>
<dbReference type="InterPro" id="IPR013320">
    <property type="entry name" value="ConA-like_dom_sf"/>
</dbReference>
<sequence length="329" mass="37821">MFVKDSFHAANITECLSNVCQQNPCRNNGVCRTLSSSSTSIDDDNGDRLWNCSCTPGYRGWLCEEIYCDSDYCFNGGLCLLGELHDNNGNGNKHLCICPQGFLGSRCEFRMNLTFASFNIGMNNNSFVRYRLAYNIDEFFEIRFRFIAQPIEQRNGLLMFMSNIISNDDNSTIMSNGYDFLSLVYMDKILQLKLNIGHGERTLKTTIETNMTEQMVLFGHYRHLFWLLIIPSEMNNKLRPQVGHVSNNSTTQIDSLTYRKHHLNLDPRYLFVGGHDDWNAHPALLNLTGFKGCIYDIEIRISRQSDFIRIDENLIDNLANIDQCDLECT</sequence>
<dbReference type="Proteomes" id="UP000194236">
    <property type="component" value="Unassembled WGS sequence"/>
</dbReference>
<dbReference type="AlphaFoldDB" id="A0A1Y3AXW8"/>
<dbReference type="PANTHER" id="PTHR24044">
    <property type="entry name" value="NOTCH LIGAND FAMILY MEMBER"/>
    <property type="match status" value="1"/>
</dbReference>
<dbReference type="PROSITE" id="PS00022">
    <property type="entry name" value="EGF_1"/>
    <property type="match status" value="1"/>
</dbReference>
<gene>
    <name evidence="5" type="ORF">BLA29_005329</name>
</gene>
<dbReference type="Gene3D" id="2.10.25.10">
    <property type="entry name" value="Laminin"/>
    <property type="match status" value="2"/>
</dbReference>
<dbReference type="OrthoDB" id="283575at2759"/>
<dbReference type="InterPro" id="IPR001791">
    <property type="entry name" value="Laminin_G"/>
</dbReference>
<dbReference type="InterPro" id="IPR050906">
    <property type="entry name" value="Notch_signaling"/>
</dbReference>
<dbReference type="PANTHER" id="PTHR24044:SF420">
    <property type="entry name" value="DELTA AND NOTCH-LIKE EPIDERMAL GROWTH FACTOR-RELATED RECEPTOR ISOFORM X1"/>
    <property type="match status" value="1"/>
</dbReference>
<dbReference type="Pfam" id="PF02210">
    <property type="entry name" value="Laminin_G_2"/>
    <property type="match status" value="1"/>
</dbReference>
<feature type="domain" description="EGF-like" evidence="4">
    <location>
        <begin position="64"/>
        <end position="108"/>
    </location>
</feature>
<proteinExistence type="predicted"/>
<evidence type="ECO:0000256" key="2">
    <source>
        <dbReference type="PROSITE-ProRule" id="PRU00076"/>
    </source>
</evidence>
<evidence type="ECO:0000313" key="5">
    <source>
        <dbReference type="EMBL" id="OTF72473.1"/>
    </source>
</evidence>
<dbReference type="GO" id="GO:0005112">
    <property type="term" value="F:Notch binding"/>
    <property type="evidence" value="ECO:0007669"/>
    <property type="project" value="TreeGrafter"/>
</dbReference>
<dbReference type="PROSITE" id="PS50026">
    <property type="entry name" value="EGF_3"/>
    <property type="match status" value="1"/>
</dbReference>
<evidence type="ECO:0000313" key="6">
    <source>
        <dbReference type="Proteomes" id="UP000194236"/>
    </source>
</evidence>
<protein>
    <recommendedName>
        <fullName evidence="7">EGF-like domain-containing protein</fullName>
    </recommendedName>
</protein>
<dbReference type="SMART" id="SM00181">
    <property type="entry name" value="EGF"/>
    <property type="match status" value="2"/>
</dbReference>
<comment type="caution">
    <text evidence="2">Lacks conserved residue(s) required for the propagation of feature annotation.</text>
</comment>
<comment type="caution">
    <text evidence="5">The sequence shown here is derived from an EMBL/GenBank/DDBJ whole genome shotgun (WGS) entry which is preliminary data.</text>
</comment>